<keyword evidence="5" id="KW-0720">Serine protease</keyword>
<name>A0A6N8R5J3_ECOLX</name>
<dbReference type="Gene3D" id="3.90.226.10">
    <property type="entry name" value="2-enoyl-CoA Hydratase, Chain A, domain 1"/>
    <property type="match status" value="1"/>
</dbReference>
<dbReference type="RefSeq" id="WP_411786300.1">
    <property type="nucleotide sequence ID" value="NZ_JAQIZM010000036.1"/>
</dbReference>
<dbReference type="AlphaFoldDB" id="A0A6N8R5J3"/>
<keyword evidence="3 7" id="KW-0645">Protease</keyword>
<reference evidence="7 8" key="1">
    <citation type="submission" date="2019-12" db="EMBL/GenBank/DDBJ databases">
        <title>Enteriobacteria Tanzani isolates_10434.</title>
        <authorList>
            <person name="Subbiah M."/>
            <person name="Call D."/>
        </authorList>
    </citation>
    <scope>NUCLEOTIDE SEQUENCE [LARGE SCALE GENOMIC DNA]</scope>
    <source>
        <strain evidence="7 8">10434wD1</strain>
    </source>
</reference>
<sequence>MEISLYEPIEGVTARQFRDSLMAAKGPVTVAINSGGGNVTDGMAMFNALRTYKGHTVARIDGIAASMATIVALGARRVVMADNGWWMIHNPWGVFVGESEDLRKKADMMEKIGKAMLDTYVAKTGLPESEIKAMMDAETWLTAEEAKEKGFIDEIYPAEGQALAMAPGCGSLVEKFTRTPESIIASMKKGDTGSANEREKRKKEADVLFAYWKNSSYEWLPGIVEEFISGSITAEEARKKHLEKLAEETTPCAGPGAMNMYAGNGNIVGDSVKAALMARSGLADVEKDNRYNGYSLRELARASLVDRGVSGIPGNPLGMVGMAFTHSSSDFGGILADVAHKSLLKGWEDSPETFHAWTKKGTLTDFKVAHRVGMDGFKSLRKVLPGSEYKYASTSDRSEPIALATYGELFSIDRQAIINDDMSALTSIPQQMGAAASRTVGDLVYAVLVANQRMGDKNPLFDAKHSNLINSELDIPGLSAARKAMRMQKNNAGAVLNIPPRFLLVPVELEDRATQLIRSTSLPDAQNSGVFNPYNDALTVITEARLDADSVKSWYLLAGQGSDTIEVAYLDGIDTPYLEQQQGFTVDGVTFKVRIDAGVSPLDWRGMVKSSGG</sequence>
<evidence type="ECO:0000256" key="5">
    <source>
        <dbReference type="ARBA" id="ARBA00022825"/>
    </source>
</evidence>
<dbReference type="GO" id="GO:0006515">
    <property type="term" value="P:protein quality control for misfolded or incompletely synthesized proteins"/>
    <property type="evidence" value="ECO:0007669"/>
    <property type="project" value="TreeGrafter"/>
</dbReference>
<dbReference type="PANTHER" id="PTHR10381">
    <property type="entry name" value="ATP-DEPENDENT CLP PROTEASE PROTEOLYTIC SUBUNIT"/>
    <property type="match status" value="1"/>
</dbReference>
<dbReference type="Proteomes" id="UP000436141">
    <property type="component" value="Unassembled WGS sequence"/>
</dbReference>
<accession>A0A6N8R5J3</accession>
<keyword evidence="4" id="KW-0378">Hydrolase</keyword>
<dbReference type="PANTHER" id="PTHR10381:SF70">
    <property type="entry name" value="ATP-DEPENDENT CLP PROTEASE PROTEOLYTIC SUBUNIT"/>
    <property type="match status" value="1"/>
</dbReference>
<dbReference type="InterPro" id="IPR001907">
    <property type="entry name" value="ClpP"/>
</dbReference>
<evidence type="ECO:0000256" key="2">
    <source>
        <dbReference type="ARBA" id="ARBA00022490"/>
    </source>
</evidence>
<dbReference type="GO" id="GO:0004176">
    <property type="term" value="F:ATP-dependent peptidase activity"/>
    <property type="evidence" value="ECO:0007669"/>
    <property type="project" value="InterPro"/>
</dbReference>
<dbReference type="GO" id="GO:0004252">
    <property type="term" value="F:serine-type endopeptidase activity"/>
    <property type="evidence" value="ECO:0007669"/>
    <property type="project" value="InterPro"/>
</dbReference>
<dbReference type="NCBIfam" id="NF045542">
    <property type="entry name" value="Clp_rel_HeadMat"/>
    <property type="match status" value="1"/>
</dbReference>
<protein>
    <recommendedName>
        <fullName evidence="6">ATP-dependent Clp protease proteolytic subunit</fullName>
    </recommendedName>
</protein>
<evidence type="ECO:0000313" key="7">
    <source>
        <dbReference type="EMBL" id="MXI76850.1"/>
    </source>
</evidence>
<dbReference type="GO" id="GO:0009368">
    <property type="term" value="C:endopeptidase Clp complex"/>
    <property type="evidence" value="ECO:0007669"/>
    <property type="project" value="TreeGrafter"/>
</dbReference>
<proteinExistence type="inferred from homology"/>
<dbReference type="PRINTS" id="PR00127">
    <property type="entry name" value="CLPPROTEASEP"/>
</dbReference>
<evidence type="ECO:0000256" key="3">
    <source>
        <dbReference type="ARBA" id="ARBA00022670"/>
    </source>
</evidence>
<comment type="similarity">
    <text evidence="1 6">Belongs to the peptidase S14 family.</text>
</comment>
<evidence type="ECO:0000256" key="1">
    <source>
        <dbReference type="ARBA" id="ARBA00007039"/>
    </source>
</evidence>
<dbReference type="Pfam" id="PF00574">
    <property type="entry name" value="CLP_protease"/>
    <property type="match status" value="1"/>
</dbReference>
<dbReference type="InterPro" id="IPR023562">
    <property type="entry name" value="ClpP/TepA"/>
</dbReference>
<evidence type="ECO:0000313" key="8">
    <source>
        <dbReference type="Proteomes" id="UP000436141"/>
    </source>
</evidence>
<organism evidence="7 8">
    <name type="scientific">Escherichia coli</name>
    <dbReference type="NCBI Taxonomy" id="562"/>
    <lineage>
        <taxon>Bacteria</taxon>
        <taxon>Pseudomonadati</taxon>
        <taxon>Pseudomonadota</taxon>
        <taxon>Gammaproteobacteria</taxon>
        <taxon>Enterobacterales</taxon>
        <taxon>Enterobacteriaceae</taxon>
        <taxon>Escherichia</taxon>
    </lineage>
</organism>
<dbReference type="EMBL" id="WUIY01000221">
    <property type="protein sequence ID" value="MXI76850.1"/>
    <property type="molecule type" value="Genomic_DNA"/>
</dbReference>
<evidence type="ECO:0000256" key="6">
    <source>
        <dbReference type="RuleBase" id="RU003567"/>
    </source>
</evidence>
<comment type="caution">
    <text evidence="7">The sequence shown here is derived from an EMBL/GenBank/DDBJ whole genome shotgun (WGS) entry which is preliminary data.</text>
</comment>
<dbReference type="SUPFAM" id="SSF52096">
    <property type="entry name" value="ClpP/crotonase"/>
    <property type="match status" value="1"/>
</dbReference>
<dbReference type="CDD" id="cd07016">
    <property type="entry name" value="S14_ClpP_1"/>
    <property type="match status" value="1"/>
</dbReference>
<dbReference type="Pfam" id="PF25209">
    <property type="entry name" value="Phage_capsid_4"/>
    <property type="match status" value="1"/>
</dbReference>
<gene>
    <name evidence="7" type="ORF">GRW05_21855</name>
</gene>
<evidence type="ECO:0000256" key="4">
    <source>
        <dbReference type="ARBA" id="ARBA00022801"/>
    </source>
</evidence>
<keyword evidence="2" id="KW-0963">Cytoplasm</keyword>
<dbReference type="GO" id="GO:0051117">
    <property type="term" value="F:ATPase binding"/>
    <property type="evidence" value="ECO:0007669"/>
    <property type="project" value="TreeGrafter"/>
</dbReference>
<dbReference type="NCBIfam" id="NF045540">
    <property type="entry name" value="scaf_prot_MCP1"/>
    <property type="match status" value="1"/>
</dbReference>
<dbReference type="InterPro" id="IPR029045">
    <property type="entry name" value="ClpP/crotonase-like_dom_sf"/>
</dbReference>